<evidence type="ECO:0000313" key="2">
    <source>
        <dbReference type="Proteomes" id="UP000247152"/>
    </source>
</evidence>
<name>A0A317U187_9GAMM</name>
<comment type="caution">
    <text evidence="1">The sequence shown here is derived from an EMBL/GenBank/DDBJ whole genome shotgun (WGS) entry which is preliminary data.</text>
</comment>
<gene>
    <name evidence="1" type="ORF">DGG96_16810</name>
</gene>
<proteinExistence type="predicted"/>
<protein>
    <submittedName>
        <fullName evidence="1">Uncharacterized protein</fullName>
    </submittedName>
</protein>
<evidence type="ECO:0000313" key="1">
    <source>
        <dbReference type="EMBL" id="PWY54496.1"/>
    </source>
</evidence>
<sequence length="70" mass="8533">MFANNYKTSGKKQNLSHYVRKQNLHIAVVLFDTCHKRIYDLKTKRVRQRRIRKVTKINVQFIRDTKDHYA</sequence>
<dbReference type="AlphaFoldDB" id="A0A317U187"/>
<dbReference type="Proteomes" id="UP000247152">
    <property type="component" value="Unassembled WGS sequence"/>
</dbReference>
<dbReference type="EMBL" id="QHJG01000033">
    <property type="protein sequence ID" value="PWY54496.1"/>
    <property type="molecule type" value="Genomic_DNA"/>
</dbReference>
<accession>A0A317U187</accession>
<reference evidence="1 2" key="1">
    <citation type="submission" date="2018-05" db="EMBL/GenBank/DDBJ databases">
        <title>Legionella qingyii sp.nov., whole genome shotgun sequence.</title>
        <authorList>
            <person name="Wu H."/>
            <person name="Zhu Q."/>
            <person name="Hu C."/>
        </authorList>
    </citation>
    <scope>NUCLEOTIDE SEQUENCE [LARGE SCALE GENOMIC DNA]</scope>
    <source>
        <strain evidence="1 2">HEB18</strain>
    </source>
</reference>
<organism evidence="1 2">
    <name type="scientific">Legionella qingyii</name>
    <dbReference type="NCBI Taxonomy" id="2184757"/>
    <lineage>
        <taxon>Bacteria</taxon>
        <taxon>Pseudomonadati</taxon>
        <taxon>Pseudomonadota</taxon>
        <taxon>Gammaproteobacteria</taxon>
        <taxon>Legionellales</taxon>
        <taxon>Legionellaceae</taxon>
        <taxon>Legionella</taxon>
    </lineage>
</organism>